<accession>A0A645DNS7</accession>
<gene>
    <name evidence="1" type="ORF">SDC9_138069</name>
</gene>
<organism evidence="1">
    <name type="scientific">bioreactor metagenome</name>
    <dbReference type="NCBI Taxonomy" id="1076179"/>
    <lineage>
        <taxon>unclassified sequences</taxon>
        <taxon>metagenomes</taxon>
        <taxon>ecological metagenomes</taxon>
    </lineage>
</organism>
<dbReference type="AlphaFoldDB" id="A0A645DNS7"/>
<proteinExistence type="predicted"/>
<protein>
    <submittedName>
        <fullName evidence="1">Uncharacterized protein</fullName>
    </submittedName>
</protein>
<comment type="caution">
    <text evidence="1">The sequence shown here is derived from an EMBL/GenBank/DDBJ whole genome shotgun (WGS) entry which is preliminary data.</text>
</comment>
<dbReference type="EMBL" id="VSSQ01038074">
    <property type="protein sequence ID" value="MPM90946.1"/>
    <property type="molecule type" value="Genomic_DNA"/>
</dbReference>
<sequence length="207" mass="22817">MTILELIAAQCGVQGVDKKHAARIEKVSGITEEKDGNIIAAVKNFKENILPAIQEAENTGKKSIEEYEKKHGLKDGKPVETKIDEPEKIDDSDLRSIVQNLAKSVATLAETQKKSSTLEVVRAKLKGKIDDDFIDEYAGRVKLDADNIDAEVESAIKSFTELKQKFLNKEVESGNYIPANGGVTQKDFDDYVQRTKGGDSTYKGIEV</sequence>
<reference evidence="1" key="1">
    <citation type="submission" date="2019-08" db="EMBL/GenBank/DDBJ databases">
        <authorList>
            <person name="Kucharzyk K."/>
            <person name="Murdoch R.W."/>
            <person name="Higgins S."/>
            <person name="Loffler F."/>
        </authorList>
    </citation>
    <scope>NUCLEOTIDE SEQUENCE</scope>
</reference>
<evidence type="ECO:0000313" key="1">
    <source>
        <dbReference type="EMBL" id="MPM90946.1"/>
    </source>
</evidence>
<name>A0A645DNS7_9ZZZZ</name>